<evidence type="ECO:0000313" key="2">
    <source>
        <dbReference type="Proteomes" id="UP000176273"/>
    </source>
</evidence>
<reference evidence="1 2" key="1">
    <citation type="journal article" date="2016" name="Nat. Commun.">
        <title>Thousands of microbial genomes shed light on interconnected biogeochemical processes in an aquifer system.</title>
        <authorList>
            <person name="Anantharaman K."/>
            <person name="Brown C.T."/>
            <person name="Hug L.A."/>
            <person name="Sharon I."/>
            <person name="Castelle C.J."/>
            <person name="Probst A.J."/>
            <person name="Thomas B.C."/>
            <person name="Singh A."/>
            <person name="Wilkins M.J."/>
            <person name="Karaoz U."/>
            <person name="Brodie E.L."/>
            <person name="Williams K.H."/>
            <person name="Hubbard S.S."/>
            <person name="Banfield J.F."/>
        </authorList>
    </citation>
    <scope>NUCLEOTIDE SEQUENCE [LARGE SCALE GENOMIC DNA]</scope>
</reference>
<accession>A0A1F6BKK3</accession>
<comment type="caution">
    <text evidence="1">The sequence shown here is derived from an EMBL/GenBank/DDBJ whole genome shotgun (WGS) entry which is preliminary data.</text>
</comment>
<organism evidence="1 2">
    <name type="scientific">Candidatus Jorgensenbacteria bacterium GWA1_54_12</name>
    <dbReference type="NCBI Taxonomy" id="1798468"/>
    <lineage>
        <taxon>Bacteria</taxon>
        <taxon>Candidatus Joergenseniibacteriota</taxon>
    </lineage>
</organism>
<protein>
    <submittedName>
        <fullName evidence="1">Uncharacterized protein</fullName>
    </submittedName>
</protein>
<evidence type="ECO:0000313" key="1">
    <source>
        <dbReference type="EMBL" id="OGG37466.1"/>
    </source>
</evidence>
<dbReference type="EMBL" id="MFKH01000010">
    <property type="protein sequence ID" value="OGG37466.1"/>
    <property type="molecule type" value="Genomic_DNA"/>
</dbReference>
<dbReference type="AlphaFoldDB" id="A0A1F6BKK3"/>
<dbReference type="Proteomes" id="UP000176273">
    <property type="component" value="Unassembled WGS sequence"/>
</dbReference>
<name>A0A1F6BKK3_9BACT</name>
<proteinExistence type="predicted"/>
<sequence>MPETGLPCYKGQRGLVRIVTTEENDTVIVTVTIGKRPKKANWRGTRSQILQRAKKLIETVERLGELEFMRSWDGENF</sequence>
<gene>
    <name evidence="1" type="ORF">A2110_02600</name>
</gene>